<feature type="compositionally biased region" description="Basic and acidic residues" evidence="1">
    <location>
        <begin position="25"/>
        <end position="57"/>
    </location>
</feature>
<comment type="caution">
    <text evidence="3">The sequence shown here is derived from an EMBL/GenBank/DDBJ whole genome shotgun (WGS) entry which is preliminary data.</text>
</comment>
<proteinExistence type="predicted"/>
<dbReference type="OrthoDB" id="2362773at2"/>
<feature type="chain" id="PRO_5038435405" evidence="2">
    <location>
        <begin position="19"/>
        <end position="236"/>
    </location>
</feature>
<name>W7D0G6_9LIST</name>
<gene>
    <name evidence="3" type="ORF">PRIP_05483</name>
</gene>
<keyword evidence="2" id="KW-0732">Signal</keyword>
<keyword evidence="4" id="KW-1185">Reference proteome</keyword>
<evidence type="ECO:0000313" key="3">
    <source>
        <dbReference type="EMBL" id="EUJ45289.1"/>
    </source>
</evidence>
<protein>
    <submittedName>
        <fullName evidence="3">Lipoprotein</fullName>
    </submittedName>
</protein>
<feature type="signal peptide" evidence="2">
    <location>
        <begin position="1"/>
        <end position="18"/>
    </location>
</feature>
<reference evidence="3 4" key="1">
    <citation type="journal article" date="2014" name="Int. J. Syst. Evol. Microbiol.">
        <title>Listeria floridensis sp. nov., Listeria aquatica sp. nov., Listeria cornellensis sp. nov., Listeria riparia sp. nov. and Listeria grandensis sp. nov., from agricultural and natural environments.</title>
        <authorList>
            <person name="den Bakker H.C."/>
            <person name="Warchocki S."/>
            <person name="Wright E.M."/>
            <person name="Allred A.F."/>
            <person name="Ahlstrom C."/>
            <person name="Manuel C.S."/>
            <person name="Stasiewicz M.J."/>
            <person name="Burrell A."/>
            <person name="Roof S."/>
            <person name="Strawn L."/>
            <person name="Fortes E.D."/>
            <person name="Nightingale K.K."/>
            <person name="Kephart D."/>
            <person name="Wiedmann M."/>
        </authorList>
    </citation>
    <scope>NUCLEOTIDE SEQUENCE [LARGE SCALE GENOMIC DNA]</scope>
    <source>
        <strain evidence="3 4">FSL S10-1204</strain>
    </source>
</reference>
<organism evidence="3 4">
    <name type="scientific">Listeria riparia FSL S10-1204</name>
    <dbReference type="NCBI Taxonomy" id="1265816"/>
    <lineage>
        <taxon>Bacteria</taxon>
        <taxon>Bacillati</taxon>
        <taxon>Bacillota</taxon>
        <taxon>Bacilli</taxon>
        <taxon>Bacillales</taxon>
        <taxon>Listeriaceae</taxon>
        <taxon>Listeria</taxon>
    </lineage>
</organism>
<feature type="region of interest" description="Disordered" evidence="1">
    <location>
        <begin position="24"/>
        <end position="57"/>
    </location>
</feature>
<evidence type="ECO:0000256" key="1">
    <source>
        <dbReference type="SAM" id="MobiDB-lite"/>
    </source>
</evidence>
<keyword evidence="3" id="KW-0449">Lipoprotein</keyword>
<dbReference type="PROSITE" id="PS51257">
    <property type="entry name" value="PROKAR_LIPOPROTEIN"/>
    <property type="match status" value="1"/>
</dbReference>
<evidence type="ECO:0000313" key="4">
    <source>
        <dbReference type="Proteomes" id="UP000019248"/>
    </source>
</evidence>
<dbReference type="RefSeq" id="WP_052008728.1">
    <property type="nucleotide sequence ID" value="NZ_AODL01000007.1"/>
</dbReference>
<dbReference type="Proteomes" id="UP000019248">
    <property type="component" value="Unassembled WGS sequence"/>
</dbReference>
<sequence>MKKLFLLLLIGIMATLVACGNKDNSGAEKEKKTVAQDTETKKAPTESSNEVKESTTDEEFVKDGTPLSKAGQYNIDKTYGTKIILKKITSPNLSMDLGSLNLVINDVKIFERKGAPQEELDTVFSNSSIPPSDPYYTIQVRYSLENKGSESLSYNGFEYLVTDQKQQINVLNELQGGNGVHEIQSGALLENEYIICVLKPENVENINKITLKTSIVYDTASYDSVADSKNIDIQFK</sequence>
<dbReference type="AlphaFoldDB" id="W7D0G6"/>
<accession>W7D0G6</accession>
<dbReference type="EMBL" id="AODL01000007">
    <property type="protein sequence ID" value="EUJ45289.1"/>
    <property type="molecule type" value="Genomic_DNA"/>
</dbReference>
<evidence type="ECO:0000256" key="2">
    <source>
        <dbReference type="SAM" id="SignalP"/>
    </source>
</evidence>
<dbReference type="PATRIC" id="fig|1265816.5.peg.1080"/>